<reference evidence="2 3" key="1">
    <citation type="journal article" date="2020" name="Genomics">
        <title>Complete, high-quality genomes from long-read metagenomic sequencing of two wolf lichen thalli reveals enigmatic genome architecture.</title>
        <authorList>
            <person name="McKenzie S.K."/>
            <person name="Walston R.F."/>
            <person name="Allen J.L."/>
        </authorList>
    </citation>
    <scope>NUCLEOTIDE SEQUENCE [LARGE SCALE GENOMIC DNA]</scope>
    <source>
        <strain evidence="2">WasteWater1</strain>
    </source>
</reference>
<proteinExistence type="predicted"/>
<protein>
    <submittedName>
        <fullName evidence="2">Uncharacterized protein</fullName>
    </submittedName>
</protein>
<feature type="compositionally biased region" description="Polar residues" evidence="1">
    <location>
        <begin position="111"/>
        <end position="127"/>
    </location>
</feature>
<organism evidence="2 3">
    <name type="scientific">Letharia lupina</name>
    <dbReference type="NCBI Taxonomy" id="560253"/>
    <lineage>
        <taxon>Eukaryota</taxon>
        <taxon>Fungi</taxon>
        <taxon>Dikarya</taxon>
        <taxon>Ascomycota</taxon>
        <taxon>Pezizomycotina</taxon>
        <taxon>Lecanoromycetes</taxon>
        <taxon>OSLEUM clade</taxon>
        <taxon>Lecanoromycetidae</taxon>
        <taxon>Lecanorales</taxon>
        <taxon>Lecanorineae</taxon>
        <taxon>Parmeliaceae</taxon>
        <taxon>Letharia</taxon>
    </lineage>
</organism>
<dbReference type="EMBL" id="JACCJB010000014">
    <property type="protein sequence ID" value="KAF6221238.1"/>
    <property type="molecule type" value="Genomic_DNA"/>
</dbReference>
<evidence type="ECO:0000313" key="2">
    <source>
        <dbReference type="EMBL" id="KAF6221238.1"/>
    </source>
</evidence>
<sequence length="142" mass="14941">MSGIGYSGSGSGSGSQGHLGAPAFVSSSSTGNIRELWIDCGTDGWKTLRACILISLPVFDLDPVRMLPMDDLVAPVLGDALPSGSGEEDGFLKIQLNRGRYVMADAPSMAAETSTTDQREGSTSAQVGSYEYRDNPRSCGMR</sequence>
<feature type="region of interest" description="Disordered" evidence="1">
    <location>
        <begin position="108"/>
        <end position="142"/>
    </location>
</feature>
<accession>A0A8H6FAZ7</accession>
<dbReference type="GeneID" id="59330507"/>
<evidence type="ECO:0000313" key="3">
    <source>
        <dbReference type="Proteomes" id="UP000593566"/>
    </source>
</evidence>
<keyword evidence="3" id="KW-1185">Reference proteome</keyword>
<evidence type="ECO:0000256" key="1">
    <source>
        <dbReference type="SAM" id="MobiDB-lite"/>
    </source>
</evidence>
<gene>
    <name evidence="2" type="ORF">HO133_002093</name>
</gene>
<name>A0A8H6FAZ7_9LECA</name>
<dbReference type="Proteomes" id="UP000593566">
    <property type="component" value="Unassembled WGS sequence"/>
</dbReference>
<dbReference type="AlphaFoldDB" id="A0A8H6FAZ7"/>
<comment type="caution">
    <text evidence="2">The sequence shown here is derived from an EMBL/GenBank/DDBJ whole genome shotgun (WGS) entry which is preliminary data.</text>
</comment>
<dbReference type="RefSeq" id="XP_037150673.1">
    <property type="nucleotide sequence ID" value="XM_037293020.1"/>
</dbReference>